<gene>
    <name evidence="2" type="ORF">EDS130_LOCUS4216</name>
    <name evidence="3" type="ORF">XAT740_LOCUS22006</name>
</gene>
<evidence type="ECO:0000256" key="1">
    <source>
        <dbReference type="SAM" id="Phobius"/>
    </source>
</evidence>
<dbReference type="InterPro" id="IPR032751">
    <property type="entry name" value="Fuseless"/>
</dbReference>
<feature type="transmembrane region" description="Helical" evidence="1">
    <location>
        <begin position="180"/>
        <end position="199"/>
    </location>
</feature>
<feature type="transmembrane region" description="Helical" evidence="1">
    <location>
        <begin position="353"/>
        <end position="373"/>
    </location>
</feature>
<dbReference type="Proteomes" id="UP000663828">
    <property type="component" value="Unassembled WGS sequence"/>
</dbReference>
<dbReference type="EMBL" id="CAJNOJ010000011">
    <property type="protein sequence ID" value="CAF0788440.1"/>
    <property type="molecule type" value="Genomic_DNA"/>
</dbReference>
<dbReference type="PANTHER" id="PTHR35270:SF2">
    <property type="entry name" value="FUSELESS, ISOFORM A"/>
    <property type="match status" value="1"/>
</dbReference>
<keyword evidence="1" id="KW-1133">Transmembrane helix</keyword>
<comment type="caution">
    <text evidence="2">The sequence shown here is derived from an EMBL/GenBank/DDBJ whole genome shotgun (WGS) entry which is preliminary data.</text>
</comment>
<keyword evidence="1" id="KW-0472">Membrane</keyword>
<feature type="transmembrane region" description="Helical" evidence="1">
    <location>
        <begin position="321"/>
        <end position="338"/>
    </location>
</feature>
<feature type="transmembrane region" description="Helical" evidence="1">
    <location>
        <begin position="148"/>
        <end position="168"/>
    </location>
</feature>
<name>A0A813RXZ9_ADIRI</name>
<evidence type="ECO:0000313" key="4">
    <source>
        <dbReference type="Proteomes" id="UP000663828"/>
    </source>
</evidence>
<reference evidence="2" key="1">
    <citation type="submission" date="2021-02" db="EMBL/GenBank/DDBJ databases">
        <authorList>
            <person name="Nowell W R."/>
        </authorList>
    </citation>
    <scope>NUCLEOTIDE SEQUENCE</scope>
</reference>
<dbReference type="EMBL" id="CAJNOR010001603">
    <property type="protein sequence ID" value="CAF1170540.1"/>
    <property type="molecule type" value="Genomic_DNA"/>
</dbReference>
<keyword evidence="1" id="KW-0812">Transmembrane</keyword>
<evidence type="ECO:0000313" key="2">
    <source>
        <dbReference type="EMBL" id="CAF0788440.1"/>
    </source>
</evidence>
<dbReference type="OrthoDB" id="45313at2759"/>
<organism evidence="2 5">
    <name type="scientific">Adineta ricciae</name>
    <name type="common">Rotifer</name>
    <dbReference type="NCBI Taxonomy" id="249248"/>
    <lineage>
        <taxon>Eukaryota</taxon>
        <taxon>Metazoa</taxon>
        <taxon>Spiralia</taxon>
        <taxon>Gnathifera</taxon>
        <taxon>Rotifera</taxon>
        <taxon>Eurotatoria</taxon>
        <taxon>Bdelloidea</taxon>
        <taxon>Adinetida</taxon>
        <taxon>Adinetidae</taxon>
        <taxon>Adineta</taxon>
    </lineage>
</organism>
<protein>
    <recommendedName>
        <fullName evidence="6">Transmembrane protein</fullName>
    </recommendedName>
</protein>
<evidence type="ECO:0000313" key="5">
    <source>
        <dbReference type="Proteomes" id="UP000663852"/>
    </source>
</evidence>
<dbReference type="PANTHER" id="PTHR35270">
    <property type="entry name" value="FUSELESS, ISOFORM A"/>
    <property type="match status" value="1"/>
</dbReference>
<sequence>MNESSNYNDRFRPRAQSLFEARQRTNTELTISLLDRLISPRKVTDSSDETATPTDPCEIIVRTGTKPTLFFIFQPLVAGFLVFPLLILFWQAGWNFMVEWLQTSTGKHWSVLPLLYCLAQLIFLFIYMDQDRLYDFVHRQNSSLFVRIILQLHNLLMASNYIVQWVSMWTIWDRYTSNEWVLMLIVSIAAILAVITIMGHPCDLVCAPFILSYDSIEYNIRIGTPFLTEKISERLAHFLNYIFYEFIMSLLSLLAWRGSYTLLDVFLYPKDAYKSAGLSLCLGFPLYFLLMYTQSCSDRICSLPTFFYLNYPSLIRNIRHLAAFFACVLLWRGFWLLFDTYVEKVPLAVQSPYFFYLVCMSIAFIMLSLLRTASSINGPMSHMCDIYDLFPHYPNCYLICFYNDLKHSTSSKNSPIEPYSNPFL</sequence>
<feature type="transmembrane region" description="Helical" evidence="1">
    <location>
        <begin position="238"/>
        <end position="256"/>
    </location>
</feature>
<feature type="transmembrane region" description="Helical" evidence="1">
    <location>
        <begin position="69"/>
        <end position="90"/>
    </location>
</feature>
<evidence type="ECO:0000313" key="3">
    <source>
        <dbReference type="EMBL" id="CAF1170540.1"/>
    </source>
</evidence>
<evidence type="ECO:0008006" key="6">
    <source>
        <dbReference type="Google" id="ProtNLM"/>
    </source>
</evidence>
<proteinExistence type="predicted"/>
<feature type="transmembrane region" description="Helical" evidence="1">
    <location>
        <begin position="276"/>
        <end position="293"/>
    </location>
</feature>
<keyword evidence="4" id="KW-1185">Reference proteome</keyword>
<feature type="transmembrane region" description="Helical" evidence="1">
    <location>
        <begin position="110"/>
        <end position="127"/>
    </location>
</feature>
<dbReference type="Pfam" id="PF15993">
    <property type="entry name" value="Fuseless"/>
    <property type="match status" value="1"/>
</dbReference>
<dbReference type="Proteomes" id="UP000663852">
    <property type="component" value="Unassembled WGS sequence"/>
</dbReference>
<accession>A0A813RXZ9</accession>
<dbReference type="AlphaFoldDB" id="A0A813RXZ9"/>